<dbReference type="RefSeq" id="WP_283212018.1">
    <property type="nucleotide sequence ID" value="NZ_JASGBI010000001.1"/>
</dbReference>
<proteinExistence type="predicted"/>
<accession>A0ABT6XEI9</accession>
<dbReference type="EMBL" id="JASGBI010000001">
    <property type="protein sequence ID" value="MDI9238562.1"/>
    <property type="molecule type" value="Genomic_DNA"/>
</dbReference>
<evidence type="ECO:0000313" key="2">
    <source>
        <dbReference type="Proteomes" id="UP001321580"/>
    </source>
</evidence>
<sequence>MIDPVSGVVVVLVIALAIAQVRLGGEKIESRLQASFAQRVFDTPIGRVSGAQLRVVKISKQSVRFAGDDVHGLGNAPTADAFWYCVGPGPSYFLAIALVNVGFGKVSVEWVVRPLTEDRMRGALTGDDKAMALAFDRAVEG</sequence>
<organism evidence="1 2">
    <name type="scientific">Lysobacter stagni</name>
    <dbReference type="NCBI Taxonomy" id="3045172"/>
    <lineage>
        <taxon>Bacteria</taxon>
        <taxon>Pseudomonadati</taxon>
        <taxon>Pseudomonadota</taxon>
        <taxon>Gammaproteobacteria</taxon>
        <taxon>Lysobacterales</taxon>
        <taxon>Lysobacteraceae</taxon>
        <taxon>Lysobacter</taxon>
    </lineage>
</organism>
<name>A0ABT6XEI9_9GAMM</name>
<dbReference type="Proteomes" id="UP001321580">
    <property type="component" value="Unassembled WGS sequence"/>
</dbReference>
<gene>
    <name evidence="1" type="ORF">QLQ15_06495</name>
</gene>
<evidence type="ECO:0000313" key="1">
    <source>
        <dbReference type="EMBL" id="MDI9238562.1"/>
    </source>
</evidence>
<evidence type="ECO:0008006" key="3">
    <source>
        <dbReference type="Google" id="ProtNLM"/>
    </source>
</evidence>
<comment type="caution">
    <text evidence="1">The sequence shown here is derived from an EMBL/GenBank/DDBJ whole genome shotgun (WGS) entry which is preliminary data.</text>
</comment>
<reference evidence="1 2" key="1">
    <citation type="submission" date="2023-05" db="EMBL/GenBank/DDBJ databases">
        <title>Lysobacter sp. strain LF1 Genome sequencing and assembly.</title>
        <authorList>
            <person name="Jung Y."/>
        </authorList>
    </citation>
    <scope>NUCLEOTIDE SEQUENCE [LARGE SCALE GENOMIC DNA]</scope>
    <source>
        <strain evidence="1 2">LF1</strain>
    </source>
</reference>
<keyword evidence="2" id="KW-1185">Reference proteome</keyword>
<protein>
    <recommendedName>
        <fullName evidence="3">DUF3592 domain-containing protein</fullName>
    </recommendedName>
</protein>